<keyword evidence="16 22" id="KW-0376">Hydrogen peroxide</keyword>
<feature type="disulfide bond" evidence="21">
    <location>
        <begin position="48"/>
        <end position="124"/>
    </location>
</feature>
<dbReference type="Gene3D" id="1.10.520.10">
    <property type="match status" value="1"/>
</dbReference>
<dbReference type="InterPro" id="IPR019793">
    <property type="entry name" value="Peroxidases_heam-ligand_BS"/>
</dbReference>
<feature type="binding site" evidence="19">
    <location>
        <position position="203"/>
    </location>
    <ligand>
        <name>Ca(2+)</name>
        <dbReference type="ChEBI" id="CHEBI:29108"/>
        <label>2</label>
    </ligand>
</feature>
<dbReference type="EMBL" id="JAVIJP010000039">
    <property type="protein sequence ID" value="KAL3627162.1"/>
    <property type="molecule type" value="Genomic_DNA"/>
</dbReference>
<keyword evidence="13 19" id="KW-0408">Iron</keyword>
<dbReference type="InterPro" id="IPR033905">
    <property type="entry name" value="Secretory_peroxidase"/>
</dbReference>
<keyword evidence="6 22" id="KW-0964">Secreted</keyword>
<dbReference type="FunFam" id="1.10.420.10:FF:000001">
    <property type="entry name" value="Peroxidase"/>
    <property type="match status" value="1"/>
</dbReference>
<dbReference type="GO" id="GO:0042744">
    <property type="term" value="P:hydrogen peroxide catabolic process"/>
    <property type="evidence" value="ECO:0007669"/>
    <property type="project" value="UniProtKB-KW"/>
</dbReference>
<feature type="active site" description="Proton acceptor" evidence="17">
    <location>
        <position position="79"/>
    </location>
</feature>
<dbReference type="CDD" id="cd00693">
    <property type="entry name" value="secretory_peroxidase"/>
    <property type="match status" value="1"/>
</dbReference>
<accession>A0ABD3CCA0</accession>
<feature type="signal peptide" evidence="22">
    <location>
        <begin position="1"/>
        <end position="22"/>
    </location>
</feature>
<feature type="domain" description="Plant heme peroxidase family profile" evidence="23">
    <location>
        <begin position="38"/>
        <end position="332"/>
    </location>
</feature>
<feature type="binding site" evidence="19">
    <location>
        <position position="87"/>
    </location>
    <ligand>
        <name>Ca(2+)</name>
        <dbReference type="ChEBI" id="CHEBI:29108"/>
        <label>1</label>
    </ligand>
</feature>
<keyword evidence="10 22" id="KW-0732">Signal</keyword>
<comment type="similarity">
    <text evidence="4">Belongs to the peroxidase family. Ascorbate peroxidase subfamily.</text>
</comment>
<sequence>MRCRFLFVTVFLLTFHLSAISATTIVKKKQPVLPASAYLSTFHYLKTCPNLEGIIHQKVNAWVKRDYTLAPAIIRLHFHDCVVRGCDASILLNHRGSERSAQPSKTLRGFDLINDIKTEVEKQCPKTVSCADILTAAARDATVLAGGPFWEVPFGRKDGRISLSKDANRIVPKGHENITSLINLFQTLGLTPVDLVVLSGSHTIGRATCYSIKQRLFNFNRTGRADPSMNVSYLNSLRRQCRLDRNYVNLDASTPRMFDVDYYRNLGKKMGTLSTDQLLYSDVRTKGLVGLMAMQGEFFTGQFAVSMTKLGNVNVLTGKKQGEVRLNCNNIN</sequence>
<protein>
    <recommendedName>
        <fullName evidence="5 22">Peroxidase</fullName>
        <ecNumber evidence="5 22">1.11.1.7</ecNumber>
    </recommendedName>
</protein>
<dbReference type="GO" id="GO:0046872">
    <property type="term" value="F:metal ion binding"/>
    <property type="evidence" value="ECO:0007669"/>
    <property type="project" value="UniProtKB-UniRule"/>
</dbReference>
<evidence type="ECO:0000256" key="14">
    <source>
        <dbReference type="ARBA" id="ARBA00023157"/>
    </source>
</evidence>
<evidence type="ECO:0000256" key="8">
    <source>
        <dbReference type="ARBA" id="ARBA00022617"/>
    </source>
</evidence>
<dbReference type="GO" id="GO:0005576">
    <property type="term" value="C:extracellular region"/>
    <property type="evidence" value="ECO:0007669"/>
    <property type="project" value="UniProtKB-SubCell"/>
</dbReference>
<evidence type="ECO:0000256" key="18">
    <source>
        <dbReference type="PIRSR" id="PIRSR600823-2"/>
    </source>
</evidence>
<dbReference type="InterPro" id="IPR010255">
    <property type="entry name" value="Haem_peroxidase_sf"/>
</dbReference>
<dbReference type="AlphaFoldDB" id="A0ABD3CCA0"/>
<dbReference type="InterPro" id="IPR000823">
    <property type="entry name" value="Peroxidase_pln"/>
</dbReference>
<dbReference type="InterPro" id="IPR019794">
    <property type="entry name" value="Peroxidases_AS"/>
</dbReference>
<evidence type="ECO:0000256" key="16">
    <source>
        <dbReference type="ARBA" id="ARBA00023324"/>
    </source>
</evidence>
<evidence type="ECO:0000256" key="22">
    <source>
        <dbReference type="RuleBase" id="RU362060"/>
    </source>
</evidence>
<evidence type="ECO:0000256" key="5">
    <source>
        <dbReference type="ARBA" id="ARBA00012313"/>
    </source>
</evidence>
<comment type="function">
    <text evidence="2">Removal of H(2)O(2), oxidation of toxic reductants, biosynthesis and degradation of lignin, suberization, auxin catabolism, response to environmental stresses such as wounding, pathogen attack and oxidative stress. These functions might be dependent on each isozyme/isoform in each plant tissue.</text>
</comment>
<keyword evidence="11 19" id="KW-0106">Calcium</keyword>
<dbReference type="EC" id="1.11.1.7" evidence="5 22"/>
<feature type="binding site" evidence="19">
    <location>
        <position position="98"/>
    </location>
    <ligand>
        <name>Ca(2+)</name>
        <dbReference type="ChEBI" id="CHEBI:29108"/>
        <label>1</label>
    </ligand>
</feature>
<dbReference type="PRINTS" id="PR00461">
    <property type="entry name" value="PLPEROXIDASE"/>
</dbReference>
<evidence type="ECO:0000256" key="6">
    <source>
        <dbReference type="ARBA" id="ARBA00022525"/>
    </source>
</evidence>
<feature type="binding site" evidence="18">
    <location>
        <position position="172"/>
    </location>
    <ligand>
        <name>substrate</name>
    </ligand>
</feature>
<evidence type="ECO:0000259" key="23">
    <source>
        <dbReference type="PROSITE" id="PS50873"/>
    </source>
</evidence>
<dbReference type="GO" id="GO:0140825">
    <property type="term" value="F:lactoperoxidase activity"/>
    <property type="evidence" value="ECO:0007669"/>
    <property type="project" value="UniProtKB-EC"/>
</dbReference>
<keyword evidence="7 22" id="KW-0575">Peroxidase</keyword>
<feature type="site" description="Transition state stabilizer" evidence="20">
    <location>
        <position position="75"/>
    </location>
</feature>
<dbReference type="FunFam" id="1.10.520.10:FF:000006">
    <property type="entry name" value="Peroxidase"/>
    <property type="match status" value="1"/>
</dbReference>
<feature type="disulfide bond" evidence="21">
    <location>
        <begin position="130"/>
        <end position="328"/>
    </location>
</feature>
<evidence type="ECO:0000256" key="17">
    <source>
        <dbReference type="PIRSR" id="PIRSR600823-1"/>
    </source>
</evidence>
<evidence type="ECO:0000256" key="20">
    <source>
        <dbReference type="PIRSR" id="PIRSR600823-4"/>
    </source>
</evidence>
<evidence type="ECO:0000256" key="12">
    <source>
        <dbReference type="ARBA" id="ARBA00023002"/>
    </source>
</evidence>
<organism evidence="24 25">
    <name type="scientific">Castilleja foliolosa</name>
    <dbReference type="NCBI Taxonomy" id="1961234"/>
    <lineage>
        <taxon>Eukaryota</taxon>
        <taxon>Viridiplantae</taxon>
        <taxon>Streptophyta</taxon>
        <taxon>Embryophyta</taxon>
        <taxon>Tracheophyta</taxon>
        <taxon>Spermatophyta</taxon>
        <taxon>Magnoliopsida</taxon>
        <taxon>eudicotyledons</taxon>
        <taxon>Gunneridae</taxon>
        <taxon>Pentapetalae</taxon>
        <taxon>asterids</taxon>
        <taxon>lamiids</taxon>
        <taxon>Lamiales</taxon>
        <taxon>Orobanchaceae</taxon>
        <taxon>Pedicularideae</taxon>
        <taxon>Castillejinae</taxon>
        <taxon>Castilleja</taxon>
    </lineage>
</organism>
<dbReference type="Gene3D" id="1.10.420.10">
    <property type="entry name" value="Peroxidase, domain 2"/>
    <property type="match status" value="1"/>
</dbReference>
<evidence type="ECO:0000313" key="25">
    <source>
        <dbReference type="Proteomes" id="UP001632038"/>
    </source>
</evidence>
<feature type="binding site" evidence="19">
    <location>
        <position position="85"/>
    </location>
    <ligand>
        <name>Ca(2+)</name>
        <dbReference type="ChEBI" id="CHEBI:29108"/>
        <label>1</label>
    </ligand>
</feature>
<evidence type="ECO:0000256" key="2">
    <source>
        <dbReference type="ARBA" id="ARBA00002322"/>
    </source>
</evidence>
<evidence type="ECO:0000256" key="11">
    <source>
        <dbReference type="ARBA" id="ARBA00022837"/>
    </source>
</evidence>
<evidence type="ECO:0000256" key="4">
    <source>
        <dbReference type="ARBA" id="ARBA00006873"/>
    </source>
</evidence>
<dbReference type="GO" id="GO:0020037">
    <property type="term" value="F:heme binding"/>
    <property type="evidence" value="ECO:0007669"/>
    <property type="project" value="UniProtKB-UniRule"/>
</dbReference>
<dbReference type="SUPFAM" id="SSF48113">
    <property type="entry name" value="Heme-dependent peroxidases"/>
    <property type="match status" value="1"/>
</dbReference>
<comment type="catalytic activity">
    <reaction evidence="1 22">
        <text>2 a phenolic donor + H2O2 = 2 a phenolic radical donor + 2 H2O</text>
        <dbReference type="Rhea" id="RHEA:56136"/>
        <dbReference type="ChEBI" id="CHEBI:15377"/>
        <dbReference type="ChEBI" id="CHEBI:16240"/>
        <dbReference type="ChEBI" id="CHEBI:139520"/>
        <dbReference type="ChEBI" id="CHEBI:139521"/>
        <dbReference type="EC" id="1.11.1.7"/>
    </reaction>
</comment>
<keyword evidence="15" id="KW-0325">Glycoprotein</keyword>
<keyword evidence="25" id="KW-1185">Reference proteome</keyword>
<comment type="cofactor">
    <cofactor evidence="19 22">
        <name>heme b</name>
        <dbReference type="ChEBI" id="CHEBI:60344"/>
    </cofactor>
    <text evidence="19 22">Binds 1 heme b (iron(II)-protoporphyrin IX) group per subunit.</text>
</comment>
<evidence type="ECO:0000256" key="9">
    <source>
        <dbReference type="ARBA" id="ARBA00022723"/>
    </source>
</evidence>
<dbReference type="Proteomes" id="UP001632038">
    <property type="component" value="Unassembled WGS sequence"/>
</dbReference>
<evidence type="ECO:0000256" key="19">
    <source>
        <dbReference type="PIRSR" id="PIRSR600823-3"/>
    </source>
</evidence>
<dbReference type="PRINTS" id="PR00458">
    <property type="entry name" value="PEROXIDASE"/>
</dbReference>
<reference evidence="25" key="1">
    <citation type="journal article" date="2024" name="IScience">
        <title>Strigolactones Initiate the Formation of Haustorium-like Structures in Castilleja.</title>
        <authorList>
            <person name="Buerger M."/>
            <person name="Peterson D."/>
            <person name="Chory J."/>
        </authorList>
    </citation>
    <scope>NUCLEOTIDE SEQUENCE [LARGE SCALE GENOMIC DNA]</scope>
</reference>
<dbReference type="PANTHER" id="PTHR31517:SF17">
    <property type="entry name" value="PEROXIDASE 6"/>
    <property type="match status" value="1"/>
</dbReference>
<comment type="similarity">
    <text evidence="22">Belongs to the peroxidase family. Classical plant (class III) peroxidase subfamily.</text>
</comment>
<feature type="binding site" evidence="19">
    <location>
        <position position="89"/>
    </location>
    <ligand>
        <name>Ca(2+)</name>
        <dbReference type="ChEBI" id="CHEBI:29108"/>
        <label>1</label>
    </ligand>
</feature>
<name>A0ABD3CCA0_9LAMI</name>
<dbReference type="Pfam" id="PF00141">
    <property type="entry name" value="peroxidase"/>
    <property type="match status" value="1"/>
</dbReference>
<feature type="binding site" evidence="19">
    <location>
        <position position="259"/>
    </location>
    <ligand>
        <name>Ca(2+)</name>
        <dbReference type="ChEBI" id="CHEBI:29108"/>
        <label>2</label>
    </ligand>
</feature>
<feature type="binding site" description="axial binding residue" evidence="19">
    <location>
        <position position="202"/>
    </location>
    <ligand>
        <name>heme b</name>
        <dbReference type="ChEBI" id="CHEBI:60344"/>
    </ligand>
    <ligandPart>
        <name>Fe</name>
        <dbReference type="ChEBI" id="CHEBI:18248"/>
    </ligandPart>
</feature>
<feature type="binding site" evidence="19">
    <location>
        <position position="83"/>
    </location>
    <ligand>
        <name>Ca(2+)</name>
        <dbReference type="ChEBI" id="CHEBI:29108"/>
        <label>1</label>
    </ligand>
</feature>
<feature type="binding site" evidence="19">
    <location>
        <position position="80"/>
    </location>
    <ligand>
        <name>Ca(2+)</name>
        <dbReference type="ChEBI" id="CHEBI:29108"/>
        <label>1</label>
    </ligand>
</feature>
<dbReference type="PROSITE" id="PS50873">
    <property type="entry name" value="PEROXIDASE_4"/>
    <property type="match status" value="1"/>
</dbReference>
<evidence type="ECO:0000256" key="7">
    <source>
        <dbReference type="ARBA" id="ARBA00022559"/>
    </source>
</evidence>
<dbReference type="PANTHER" id="PTHR31517">
    <property type="match status" value="1"/>
</dbReference>
<dbReference type="GO" id="GO:0006979">
    <property type="term" value="P:response to oxidative stress"/>
    <property type="evidence" value="ECO:0007669"/>
    <property type="project" value="UniProtKB-UniRule"/>
</dbReference>
<comment type="subcellular location">
    <subcellularLocation>
        <location evidence="3 22">Secreted</location>
    </subcellularLocation>
</comment>
<evidence type="ECO:0000313" key="24">
    <source>
        <dbReference type="EMBL" id="KAL3627162.1"/>
    </source>
</evidence>
<feature type="disulfide bond" evidence="21">
    <location>
        <begin position="209"/>
        <end position="241"/>
    </location>
</feature>
<feature type="binding site" evidence="19">
    <location>
        <position position="254"/>
    </location>
    <ligand>
        <name>Ca(2+)</name>
        <dbReference type="ChEBI" id="CHEBI:29108"/>
        <label>2</label>
    </ligand>
</feature>
<evidence type="ECO:0000256" key="1">
    <source>
        <dbReference type="ARBA" id="ARBA00000189"/>
    </source>
</evidence>
<gene>
    <name evidence="24" type="ORF">CASFOL_028525</name>
</gene>
<comment type="cofactor">
    <cofactor evidence="19 22">
        <name>Ca(2+)</name>
        <dbReference type="ChEBI" id="CHEBI:29108"/>
    </cofactor>
    <text evidence="19 22">Binds 2 calcium ions per subunit.</text>
</comment>
<feature type="disulfide bond" evidence="21">
    <location>
        <begin position="81"/>
        <end position="86"/>
    </location>
</feature>
<evidence type="ECO:0000256" key="21">
    <source>
        <dbReference type="PIRSR" id="PIRSR600823-5"/>
    </source>
</evidence>
<keyword evidence="9 19" id="KW-0479">Metal-binding</keyword>
<evidence type="ECO:0000256" key="3">
    <source>
        <dbReference type="ARBA" id="ARBA00004613"/>
    </source>
</evidence>
<keyword evidence="14 21" id="KW-1015">Disulfide bond</keyword>
<dbReference type="PROSITE" id="PS00436">
    <property type="entry name" value="PEROXIDASE_2"/>
    <property type="match status" value="1"/>
</dbReference>
<proteinExistence type="inferred from homology"/>
<evidence type="ECO:0000256" key="15">
    <source>
        <dbReference type="ARBA" id="ARBA00023180"/>
    </source>
</evidence>
<dbReference type="InterPro" id="IPR002016">
    <property type="entry name" value="Haem_peroxidase"/>
</dbReference>
<comment type="caution">
    <text evidence="24">The sequence shown here is derived from an EMBL/GenBank/DDBJ whole genome shotgun (WGS) entry which is preliminary data.</text>
</comment>
<evidence type="ECO:0000256" key="13">
    <source>
        <dbReference type="ARBA" id="ARBA00023004"/>
    </source>
</evidence>
<keyword evidence="8 22" id="KW-0349">Heme</keyword>
<evidence type="ECO:0000256" key="10">
    <source>
        <dbReference type="ARBA" id="ARBA00022729"/>
    </source>
</evidence>
<feature type="binding site" evidence="19">
    <location>
        <position position="251"/>
    </location>
    <ligand>
        <name>Ca(2+)</name>
        <dbReference type="ChEBI" id="CHEBI:29108"/>
        <label>2</label>
    </ligand>
</feature>
<feature type="chain" id="PRO_5044532272" description="Peroxidase" evidence="22">
    <location>
        <begin position="23"/>
        <end position="332"/>
    </location>
</feature>
<dbReference type="PROSITE" id="PS00435">
    <property type="entry name" value="PEROXIDASE_1"/>
    <property type="match status" value="1"/>
</dbReference>
<keyword evidence="12 22" id="KW-0560">Oxidoreductase</keyword>